<comment type="similarity">
    <text evidence="3">Belongs to the CheD family.</text>
</comment>
<dbReference type="InterPro" id="IPR038592">
    <property type="entry name" value="CheD-like_sf"/>
</dbReference>
<dbReference type="AlphaFoldDB" id="A0AAW9DSU3"/>
<dbReference type="CDD" id="cd16352">
    <property type="entry name" value="CheD"/>
    <property type="match status" value="1"/>
</dbReference>
<accession>A0AAW9DSU3</accession>
<dbReference type="Pfam" id="PF03975">
    <property type="entry name" value="CheD"/>
    <property type="match status" value="1"/>
</dbReference>
<dbReference type="Proteomes" id="UP001279553">
    <property type="component" value="Unassembled WGS sequence"/>
</dbReference>
<evidence type="ECO:0000313" key="4">
    <source>
        <dbReference type="EMBL" id="MDX5931785.1"/>
    </source>
</evidence>
<keyword evidence="2 3" id="KW-0378">Hydrolase</keyword>
<dbReference type="PANTHER" id="PTHR35147:SF2">
    <property type="entry name" value="CHEMORECEPTOR GLUTAMINE DEAMIDASE CHED-RELATED"/>
    <property type="match status" value="1"/>
</dbReference>
<protein>
    <recommendedName>
        <fullName evidence="3">Probable chemoreceptor glutamine deamidase CheD</fullName>
        <ecNumber evidence="3">3.5.1.44</ecNumber>
    </recommendedName>
</protein>
<comment type="catalytic activity">
    <reaction evidence="3">
        <text>L-glutaminyl-[protein] + H2O = L-glutamyl-[protein] + NH4(+)</text>
        <dbReference type="Rhea" id="RHEA:16441"/>
        <dbReference type="Rhea" id="RHEA-COMP:10207"/>
        <dbReference type="Rhea" id="RHEA-COMP:10208"/>
        <dbReference type="ChEBI" id="CHEBI:15377"/>
        <dbReference type="ChEBI" id="CHEBI:28938"/>
        <dbReference type="ChEBI" id="CHEBI:29973"/>
        <dbReference type="ChEBI" id="CHEBI:30011"/>
        <dbReference type="EC" id="3.5.1.44"/>
    </reaction>
</comment>
<sequence length="192" mass="20668">MRPATAPEVIFERRINIVQGEQQVSSDPAVVLTTILGSCIAACLWDREAGIGGMNHFLLPGDRADPGRGAVHGDAMRYGAYSMELLVNGLLRQGAQRRRLQAKLFGGSCMMAGLTDVGRLNATFAERFLQAEGIVIVGGSLRGNQGRRVQFWPVSGRARQTLLSRGDDTVSRAEANRAPPPSFATVGTVELF</sequence>
<dbReference type="GO" id="GO:0050568">
    <property type="term" value="F:protein-glutamine glutaminase activity"/>
    <property type="evidence" value="ECO:0007669"/>
    <property type="project" value="UniProtKB-UniRule"/>
</dbReference>
<gene>
    <name evidence="3" type="primary">cheD</name>
    <name evidence="4" type="ORF">SIL87_13535</name>
</gene>
<reference evidence="4 5" key="1">
    <citation type="submission" date="2023-11" db="EMBL/GenBank/DDBJ databases">
        <title>MicrobeMod: A computational toolkit for identifying prokaryotic methylation and restriction-modification with nanopore sequencing.</title>
        <authorList>
            <person name="Crits-Christoph A."/>
            <person name="Kang S.C."/>
            <person name="Lee H."/>
            <person name="Ostrov N."/>
        </authorList>
    </citation>
    <scope>NUCLEOTIDE SEQUENCE [LARGE SCALE GENOMIC DNA]</scope>
    <source>
        <strain evidence="4 5">DSMZ 700</strain>
    </source>
</reference>
<evidence type="ECO:0000256" key="3">
    <source>
        <dbReference type="HAMAP-Rule" id="MF_01440"/>
    </source>
</evidence>
<dbReference type="PANTHER" id="PTHR35147">
    <property type="entry name" value="CHEMORECEPTOR GLUTAMINE DEAMIDASE CHED-RELATED"/>
    <property type="match status" value="1"/>
</dbReference>
<dbReference type="RefSeq" id="WP_319614673.1">
    <property type="nucleotide sequence ID" value="NZ_JAWXYB010000018.1"/>
</dbReference>
<comment type="caution">
    <text evidence="4">The sequence shown here is derived from an EMBL/GenBank/DDBJ whole genome shotgun (WGS) entry which is preliminary data.</text>
</comment>
<dbReference type="InterPro" id="IPR011324">
    <property type="entry name" value="Cytotoxic_necrot_fac-like_cat"/>
</dbReference>
<dbReference type="HAMAP" id="MF_01440">
    <property type="entry name" value="CheD"/>
    <property type="match status" value="1"/>
</dbReference>
<dbReference type="Gene3D" id="3.30.1330.200">
    <property type="match status" value="1"/>
</dbReference>
<dbReference type="SUPFAM" id="SSF64438">
    <property type="entry name" value="CNF1/YfiH-like putative cysteine hydrolases"/>
    <property type="match status" value="1"/>
</dbReference>
<comment type="function">
    <text evidence="3">Probably deamidates glutamine residues to glutamate on methyl-accepting chemotaxis receptors (MCPs), playing an important role in chemotaxis.</text>
</comment>
<proteinExistence type="inferred from homology"/>
<evidence type="ECO:0000256" key="1">
    <source>
        <dbReference type="ARBA" id="ARBA00022500"/>
    </source>
</evidence>
<dbReference type="EC" id="3.5.1.44" evidence="3"/>
<organism evidence="4 5">
    <name type="scientific">Acidiphilium acidophilum</name>
    <name type="common">Thiobacillus acidophilus</name>
    <dbReference type="NCBI Taxonomy" id="76588"/>
    <lineage>
        <taxon>Bacteria</taxon>
        <taxon>Pseudomonadati</taxon>
        <taxon>Pseudomonadota</taxon>
        <taxon>Alphaproteobacteria</taxon>
        <taxon>Acetobacterales</taxon>
        <taxon>Acidocellaceae</taxon>
        <taxon>Acidiphilium</taxon>
    </lineage>
</organism>
<keyword evidence="1 3" id="KW-0145">Chemotaxis</keyword>
<dbReference type="GO" id="GO:0006935">
    <property type="term" value="P:chemotaxis"/>
    <property type="evidence" value="ECO:0007669"/>
    <property type="project" value="UniProtKB-UniRule"/>
</dbReference>
<dbReference type="InterPro" id="IPR005659">
    <property type="entry name" value="Chemorcpt_Glu_NH3ase_CheD"/>
</dbReference>
<dbReference type="EMBL" id="JAWXYB010000018">
    <property type="protein sequence ID" value="MDX5931785.1"/>
    <property type="molecule type" value="Genomic_DNA"/>
</dbReference>
<name>A0AAW9DSU3_ACIAO</name>
<evidence type="ECO:0000313" key="5">
    <source>
        <dbReference type="Proteomes" id="UP001279553"/>
    </source>
</evidence>
<evidence type="ECO:0000256" key="2">
    <source>
        <dbReference type="ARBA" id="ARBA00022801"/>
    </source>
</evidence>
<keyword evidence="5" id="KW-1185">Reference proteome</keyword>